<dbReference type="AlphaFoldDB" id="A0AAD9AND8"/>
<evidence type="ECO:0000313" key="2">
    <source>
        <dbReference type="EMBL" id="KAK1851481.1"/>
    </source>
</evidence>
<organism evidence="2 3">
    <name type="scientific">Colletotrichum chrysophilum</name>
    <dbReference type="NCBI Taxonomy" id="1836956"/>
    <lineage>
        <taxon>Eukaryota</taxon>
        <taxon>Fungi</taxon>
        <taxon>Dikarya</taxon>
        <taxon>Ascomycota</taxon>
        <taxon>Pezizomycotina</taxon>
        <taxon>Sordariomycetes</taxon>
        <taxon>Hypocreomycetidae</taxon>
        <taxon>Glomerellales</taxon>
        <taxon>Glomerellaceae</taxon>
        <taxon>Colletotrichum</taxon>
        <taxon>Colletotrichum gloeosporioides species complex</taxon>
    </lineage>
</organism>
<reference evidence="2" key="1">
    <citation type="submission" date="2023-01" db="EMBL/GenBank/DDBJ databases">
        <title>Colletotrichum chrysophilum M932 genome sequence.</title>
        <authorList>
            <person name="Baroncelli R."/>
        </authorList>
    </citation>
    <scope>NUCLEOTIDE SEQUENCE</scope>
    <source>
        <strain evidence="2">M932</strain>
    </source>
</reference>
<feature type="compositionally biased region" description="Polar residues" evidence="1">
    <location>
        <begin position="150"/>
        <end position="170"/>
    </location>
</feature>
<accession>A0AAD9AND8</accession>
<dbReference type="Proteomes" id="UP001243330">
    <property type="component" value="Unassembled WGS sequence"/>
</dbReference>
<evidence type="ECO:0000313" key="3">
    <source>
        <dbReference type="Proteomes" id="UP001243330"/>
    </source>
</evidence>
<protein>
    <submittedName>
        <fullName evidence="2">Uncharacterized protein</fullName>
    </submittedName>
</protein>
<comment type="caution">
    <text evidence="2">The sequence shown here is derived from an EMBL/GenBank/DDBJ whole genome shotgun (WGS) entry which is preliminary data.</text>
</comment>
<sequence length="193" mass="20925">MLMTFKYTNPSSLARSSRTMEFKLIVHLHQLVSRTPLTSRCLIPPCLPSSSVHDSRKGLNRKTHCSRGPLIGCHRHRPDEPLLPPTPTRTGYEAFSMPTSSTAAVCGFNQRSVEEQPTSPPLTPTRPEERPAIPVMSDPGYSIGRFLGSPASQQVRPPLSQMATSPTTTDDAGKAGCDRMAGILAEIGFPASD</sequence>
<gene>
    <name evidence="2" type="ORF">CCHR01_05864</name>
</gene>
<keyword evidence="3" id="KW-1185">Reference proteome</keyword>
<proteinExistence type="predicted"/>
<dbReference type="EMBL" id="JAQOWY010000095">
    <property type="protein sequence ID" value="KAK1851481.1"/>
    <property type="molecule type" value="Genomic_DNA"/>
</dbReference>
<feature type="region of interest" description="Disordered" evidence="1">
    <location>
        <begin position="112"/>
        <end position="175"/>
    </location>
</feature>
<name>A0AAD9AND8_9PEZI</name>
<evidence type="ECO:0000256" key="1">
    <source>
        <dbReference type="SAM" id="MobiDB-lite"/>
    </source>
</evidence>